<dbReference type="CDD" id="cd03062">
    <property type="entry name" value="TRX_Fd_Sucrase"/>
    <property type="match status" value="1"/>
</dbReference>
<organism evidence="3 4">
    <name type="scientific">Peltaster fructicola</name>
    <dbReference type="NCBI Taxonomy" id="286661"/>
    <lineage>
        <taxon>Eukaryota</taxon>
        <taxon>Fungi</taxon>
        <taxon>Dikarya</taxon>
        <taxon>Ascomycota</taxon>
        <taxon>Pezizomycotina</taxon>
        <taxon>Dothideomycetes</taxon>
        <taxon>Dothideomycetes incertae sedis</taxon>
        <taxon>Peltaster</taxon>
    </lineage>
</organism>
<dbReference type="PANTHER" id="PTHR31902:SF7">
    <property type="entry name" value="ALTERED INHERITANCE OF MITOCHONDRIA PROTEIN 32"/>
    <property type="match status" value="1"/>
</dbReference>
<reference evidence="3 4" key="1">
    <citation type="journal article" date="2016" name="Sci. Rep.">
        <title>Peltaster fructicola genome reveals evolution from an invasive phytopathogen to an ectophytic parasite.</title>
        <authorList>
            <person name="Xu C."/>
            <person name="Chen H."/>
            <person name="Gleason M.L."/>
            <person name="Xu J.R."/>
            <person name="Liu H."/>
            <person name="Zhang R."/>
            <person name="Sun G."/>
        </authorList>
    </citation>
    <scope>NUCLEOTIDE SEQUENCE [LARGE SCALE GENOMIC DNA]</scope>
    <source>
        <strain evidence="3 4">LNHT1506</strain>
    </source>
</reference>
<dbReference type="AlphaFoldDB" id="A0A6H0Y3C1"/>
<proteinExistence type="inferred from homology"/>
<dbReference type="PANTHER" id="PTHR31902">
    <property type="entry name" value="ACTIN PATCHES DISTAL PROTEIN 1"/>
    <property type="match status" value="1"/>
</dbReference>
<dbReference type="SUPFAM" id="SSF52833">
    <property type="entry name" value="Thioredoxin-like"/>
    <property type="match status" value="1"/>
</dbReference>
<evidence type="ECO:0000256" key="1">
    <source>
        <dbReference type="ARBA" id="ARBA00038208"/>
    </source>
</evidence>
<comment type="similarity">
    <text evidence="1">Belongs to the AIM32 family.</text>
</comment>
<evidence type="ECO:0000313" key="4">
    <source>
        <dbReference type="Proteomes" id="UP000503462"/>
    </source>
</evidence>
<dbReference type="Proteomes" id="UP000503462">
    <property type="component" value="Chromosome 5"/>
</dbReference>
<dbReference type="Gene3D" id="3.40.30.10">
    <property type="entry name" value="Glutaredoxin"/>
    <property type="match status" value="1"/>
</dbReference>
<dbReference type="OrthoDB" id="10253744at2759"/>
<dbReference type="Pfam" id="PF06999">
    <property type="entry name" value="Suc_Fer-like"/>
    <property type="match status" value="1"/>
</dbReference>
<name>A0A6H0Y3C1_9PEZI</name>
<accession>A0A6H0Y3C1</accession>
<keyword evidence="4" id="KW-1185">Reference proteome</keyword>
<dbReference type="InterPro" id="IPR036249">
    <property type="entry name" value="Thioredoxin-like_sf"/>
</dbReference>
<dbReference type="InterPro" id="IPR009737">
    <property type="entry name" value="Aim32/Apd1-like"/>
</dbReference>
<gene>
    <name evidence="3" type="ORF">AMS68_007029</name>
</gene>
<dbReference type="EMBL" id="CP051143">
    <property type="protein sequence ID" value="QIX01512.1"/>
    <property type="molecule type" value="Genomic_DNA"/>
</dbReference>
<protein>
    <recommendedName>
        <fullName evidence="2">Altered inheritance of mitochondria protein 32</fullName>
    </recommendedName>
</protein>
<sequence length="271" mass="29946">MPGGLEIDHEKPLGGTMPAYAEQVLISTGKGDWNSKIEDDTDGKLVRHLRSFIAPKGKYSNPFHNVMLTHSSFAPPERETSTSSAYLFPSFRYIPSISLEPAAVEDFVKAFVLPVEPPAVRGDFPTPDNIALRQPELQTLFRGVRDVEEIVVLICSHGSRDSRCGVLGPILKAEFEEKLEQHGIDTSGKSSERPRARVGLISHIGGHRWAGNVIIYLPPQSEHPLAGTGVWYGRVAPEHVEGIVRQTVLNGKIIENMFRGGIDQNRNILRL</sequence>
<evidence type="ECO:0000256" key="2">
    <source>
        <dbReference type="ARBA" id="ARBA00040895"/>
    </source>
</evidence>
<evidence type="ECO:0000313" key="3">
    <source>
        <dbReference type="EMBL" id="QIX01512.1"/>
    </source>
</evidence>